<name>A0A660SJT9_UNCT6</name>
<dbReference type="Pfam" id="PF05050">
    <property type="entry name" value="Methyltransf_21"/>
    <property type="match status" value="1"/>
</dbReference>
<dbReference type="InterPro" id="IPR006342">
    <property type="entry name" value="FkbM_mtfrase"/>
</dbReference>
<gene>
    <name evidence="2" type="ORF">DRP43_03415</name>
</gene>
<sequence length="286" mass="34084">MNIKSAYKLIKLIGELLKYTNCNPNFFIRLILLESWGCLCRRLKLNFFKEIDLRFKTLLNKDFLFITPHGKFIASSIDSWQAMQSNYEKYVQEIFNNNYQKYKDEKDKIFLDIGANIGRYTVLNALRGYKVYAFEPANPIFKQLKRNIELNNLNNVILIPIGLSDREDKFEFEYFEGFEGSSRIPMQKDKYSKYAKLLKIKTKKLDDIVKEYNIDINKIRLIKIDVEGHEYNVIKGGINTFKRLKNIDITMEIWDSNPNKGKTLKLMKELGFKYEQISKNDWHFWR</sequence>
<evidence type="ECO:0000313" key="2">
    <source>
        <dbReference type="EMBL" id="RKX70366.1"/>
    </source>
</evidence>
<comment type="caution">
    <text evidence="2">The sequence shown here is derived from an EMBL/GenBank/DDBJ whole genome shotgun (WGS) entry which is preliminary data.</text>
</comment>
<evidence type="ECO:0000259" key="1">
    <source>
        <dbReference type="Pfam" id="PF05050"/>
    </source>
</evidence>
<dbReference type="Gene3D" id="3.40.50.150">
    <property type="entry name" value="Vaccinia Virus protein VP39"/>
    <property type="match status" value="1"/>
</dbReference>
<dbReference type="AlphaFoldDB" id="A0A660SJT9"/>
<accession>A0A660SJT9</accession>
<dbReference type="InterPro" id="IPR029063">
    <property type="entry name" value="SAM-dependent_MTases_sf"/>
</dbReference>
<dbReference type="SUPFAM" id="SSF53335">
    <property type="entry name" value="S-adenosyl-L-methionine-dependent methyltransferases"/>
    <property type="match status" value="1"/>
</dbReference>
<organism evidence="2 3">
    <name type="scientific">candidate division TA06 bacterium</name>
    <dbReference type="NCBI Taxonomy" id="2250710"/>
    <lineage>
        <taxon>Bacteria</taxon>
        <taxon>Bacteria division TA06</taxon>
    </lineage>
</organism>
<dbReference type="EMBL" id="QNBD01000138">
    <property type="protein sequence ID" value="RKX70366.1"/>
    <property type="molecule type" value="Genomic_DNA"/>
</dbReference>
<dbReference type="Proteomes" id="UP000271125">
    <property type="component" value="Unassembled WGS sequence"/>
</dbReference>
<dbReference type="PANTHER" id="PTHR34203:SF15">
    <property type="entry name" value="SLL1173 PROTEIN"/>
    <property type="match status" value="1"/>
</dbReference>
<proteinExistence type="predicted"/>
<feature type="domain" description="Methyltransferase FkbM" evidence="1">
    <location>
        <begin position="112"/>
        <end position="274"/>
    </location>
</feature>
<dbReference type="PANTHER" id="PTHR34203">
    <property type="entry name" value="METHYLTRANSFERASE, FKBM FAMILY PROTEIN"/>
    <property type="match status" value="1"/>
</dbReference>
<dbReference type="InterPro" id="IPR052514">
    <property type="entry name" value="SAM-dependent_MTase"/>
</dbReference>
<evidence type="ECO:0000313" key="3">
    <source>
        <dbReference type="Proteomes" id="UP000271125"/>
    </source>
</evidence>
<reference evidence="2 3" key="1">
    <citation type="submission" date="2018-06" db="EMBL/GenBank/DDBJ databases">
        <title>Extensive metabolic versatility and redundancy in microbially diverse, dynamic hydrothermal sediments.</title>
        <authorList>
            <person name="Dombrowski N."/>
            <person name="Teske A."/>
            <person name="Baker B.J."/>
        </authorList>
    </citation>
    <scope>NUCLEOTIDE SEQUENCE [LARGE SCALE GENOMIC DNA]</scope>
    <source>
        <strain evidence="2">B10_G13</strain>
    </source>
</reference>
<dbReference type="NCBIfam" id="TIGR01444">
    <property type="entry name" value="fkbM_fam"/>
    <property type="match status" value="1"/>
</dbReference>
<protein>
    <recommendedName>
        <fullName evidence="1">Methyltransferase FkbM domain-containing protein</fullName>
    </recommendedName>
</protein>